<dbReference type="SMART" id="SM00382">
    <property type="entry name" value="AAA"/>
    <property type="match status" value="1"/>
</dbReference>
<dbReference type="Gene3D" id="3.40.50.300">
    <property type="entry name" value="P-loop containing nucleotide triphosphate hydrolases"/>
    <property type="match status" value="1"/>
</dbReference>
<dbReference type="GO" id="GO:0006302">
    <property type="term" value="P:double-strand break repair"/>
    <property type="evidence" value="ECO:0007669"/>
    <property type="project" value="TreeGrafter"/>
</dbReference>
<dbReference type="PROSITE" id="PS00618">
    <property type="entry name" value="RECF_2"/>
    <property type="match status" value="1"/>
</dbReference>
<dbReference type="InterPro" id="IPR003593">
    <property type="entry name" value="AAA+_ATPase"/>
</dbReference>
<evidence type="ECO:0000256" key="9">
    <source>
        <dbReference type="HAMAP-Rule" id="MF_00365"/>
    </source>
</evidence>
<evidence type="ECO:0000313" key="13">
    <source>
        <dbReference type="Proteomes" id="UP000223606"/>
    </source>
</evidence>
<feature type="domain" description="AAA+ ATPase" evidence="11">
    <location>
        <begin position="40"/>
        <end position="382"/>
    </location>
</feature>
<sequence length="390" mass="40974">MPEDNAFPELAVPGGICPVRLTALKVADFRNYASAAIEVASNAVVLVGPNGAGKTNLLEAISYLSPGRGLRRARLGDVARIGGAGGWAVATDVEGAVGPARIGTGLVAGEATRQVRIDGTPQKGTDILSDHLRVMWLTPAMDGLFTGPASDRRRFLDRLVLSVDPAHGRRVAAFEQALTGRNRLLEDHRTDPAWLDATEAQIAELGVAVAAARGETVACLARLADETGPAGEAFPRAGLTLEGDLEAALAKASASEVEDWYLRDLAAARSRDRAAGRTLVGPHRSDLAVTYLAKAMPAALSSTGEQKALLIGLVLAHARLVTELARMTPLLLLDEITAHLDPGRREALAGLIDEIGTHAFLTGTDPVMFEAFSGRQVIEAVDGTLRSLDA</sequence>
<evidence type="ECO:0000256" key="8">
    <source>
        <dbReference type="ARBA" id="ARBA00023125"/>
    </source>
</evidence>
<dbReference type="RefSeq" id="WP_099553211.1">
    <property type="nucleotide sequence ID" value="NZ_LT960614.1"/>
</dbReference>
<keyword evidence="13" id="KW-1185">Reference proteome</keyword>
<dbReference type="HAMAP" id="MF_00365">
    <property type="entry name" value="RecF"/>
    <property type="match status" value="1"/>
</dbReference>
<comment type="similarity">
    <text evidence="2 9 10">Belongs to the RecF family.</text>
</comment>
<dbReference type="InterPro" id="IPR018078">
    <property type="entry name" value="DNA-binding_RecF_CS"/>
</dbReference>
<dbReference type="InterPro" id="IPR042174">
    <property type="entry name" value="RecF_2"/>
</dbReference>
<dbReference type="GO" id="GO:0005524">
    <property type="term" value="F:ATP binding"/>
    <property type="evidence" value="ECO:0007669"/>
    <property type="project" value="UniProtKB-UniRule"/>
</dbReference>
<dbReference type="InterPro" id="IPR001238">
    <property type="entry name" value="DNA-binding_RecF"/>
</dbReference>
<accession>A0A2C9CZX2</accession>
<dbReference type="Gene3D" id="1.20.1050.90">
    <property type="entry name" value="RecF/RecN/SMC, N-terminal domain"/>
    <property type="match status" value="1"/>
</dbReference>
<dbReference type="KEGG" id="hdi:HDIA_0003"/>
<keyword evidence="4 9" id="KW-0963">Cytoplasm</keyword>
<dbReference type="InterPro" id="IPR027417">
    <property type="entry name" value="P-loop_NTPase"/>
</dbReference>
<protein>
    <recommendedName>
        <fullName evidence="3 9">DNA replication and repair protein RecF</fullName>
    </recommendedName>
</protein>
<proteinExistence type="inferred from homology"/>
<evidence type="ECO:0000259" key="11">
    <source>
        <dbReference type="SMART" id="SM00382"/>
    </source>
</evidence>
<evidence type="ECO:0000256" key="1">
    <source>
        <dbReference type="ARBA" id="ARBA00004496"/>
    </source>
</evidence>
<keyword evidence="9 10" id="KW-0227">DNA damage</keyword>
<dbReference type="GO" id="GO:0006260">
    <property type="term" value="P:DNA replication"/>
    <property type="evidence" value="ECO:0007669"/>
    <property type="project" value="UniProtKB-UniRule"/>
</dbReference>
<keyword evidence="8 9" id="KW-0238">DNA-binding</keyword>
<dbReference type="SUPFAM" id="SSF52540">
    <property type="entry name" value="P-loop containing nucleoside triphosphate hydrolases"/>
    <property type="match status" value="1"/>
</dbReference>
<dbReference type="GO" id="GO:0005737">
    <property type="term" value="C:cytoplasm"/>
    <property type="evidence" value="ECO:0007669"/>
    <property type="project" value="UniProtKB-SubCell"/>
</dbReference>
<evidence type="ECO:0000256" key="5">
    <source>
        <dbReference type="ARBA" id="ARBA00022705"/>
    </source>
</evidence>
<keyword evidence="7 9" id="KW-0067">ATP-binding</keyword>
<comment type="subcellular location">
    <subcellularLocation>
        <location evidence="1 9 10">Cytoplasm</location>
    </subcellularLocation>
</comment>
<dbReference type="OrthoDB" id="9803889at2"/>
<keyword evidence="9 10" id="KW-0742">SOS response</keyword>
<dbReference type="NCBIfam" id="TIGR00611">
    <property type="entry name" value="recf"/>
    <property type="match status" value="1"/>
</dbReference>
<dbReference type="GO" id="GO:0000731">
    <property type="term" value="P:DNA synthesis involved in DNA repair"/>
    <property type="evidence" value="ECO:0007669"/>
    <property type="project" value="TreeGrafter"/>
</dbReference>
<feature type="binding site" evidence="9">
    <location>
        <begin position="48"/>
        <end position="55"/>
    </location>
    <ligand>
        <name>ATP</name>
        <dbReference type="ChEBI" id="CHEBI:30616"/>
    </ligand>
</feature>
<keyword evidence="5 9" id="KW-0235">DNA replication</keyword>
<dbReference type="PANTHER" id="PTHR32182">
    <property type="entry name" value="DNA REPLICATION AND REPAIR PROTEIN RECF"/>
    <property type="match status" value="1"/>
</dbReference>
<comment type="function">
    <text evidence="9 10">The RecF protein is involved in DNA metabolism; it is required for DNA replication and normal SOS inducibility. RecF binds preferentially to single-stranded, linear DNA. It also seems to bind ATP.</text>
</comment>
<gene>
    <name evidence="9 12" type="primary">recF</name>
    <name evidence="12" type="ORF">HDIA_0003</name>
</gene>
<evidence type="ECO:0000313" key="12">
    <source>
        <dbReference type="EMBL" id="SON53544.1"/>
    </source>
</evidence>
<evidence type="ECO:0000256" key="7">
    <source>
        <dbReference type="ARBA" id="ARBA00022840"/>
    </source>
</evidence>
<reference evidence="13" key="1">
    <citation type="submission" date="2017-09" db="EMBL/GenBank/DDBJ databases">
        <title>Genome sequence of Nannocystis excedens DSM 71.</title>
        <authorList>
            <person name="Blom J."/>
        </authorList>
    </citation>
    <scope>NUCLEOTIDE SEQUENCE [LARGE SCALE GENOMIC DNA]</scope>
    <source>
        <strain evidence="13">type strain: E19</strain>
    </source>
</reference>
<dbReference type="GO" id="GO:0003697">
    <property type="term" value="F:single-stranded DNA binding"/>
    <property type="evidence" value="ECO:0007669"/>
    <property type="project" value="UniProtKB-UniRule"/>
</dbReference>
<name>A0A2C9CZX2_9HYPH</name>
<dbReference type="InterPro" id="IPR003395">
    <property type="entry name" value="RecF/RecN/SMC_N"/>
</dbReference>
<dbReference type="PROSITE" id="PS00617">
    <property type="entry name" value="RECF_1"/>
    <property type="match status" value="1"/>
</dbReference>
<keyword evidence="9 10" id="KW-0234">DNA repair</keyword>
<evidence type="ECO:0000256" key="6">
    <source>
        <dbReference type="ARBA" id="ARBA00022741"/>
    </source>
</evidence>
<evidence type="ECO:0000256" key="3">
    <source>
        <dbReference type="ARBA" id="ARBA00020170"/>
    </source>
</evidence>
<evidence type="ECO:0000256" key="2">
    <source>
        <dbReference type="ARBA" id="ARBA00008016"/>
    </source>
</evidence>
<dbReference type="Proteomes" id="UP000223606">
    <property type="component" value="Chromosome 1"/>
</dbReference>
<keyword evidence="6 9" id="KW-0547">Nucleotide-binding</keyword>
<dbReference type="AlphaFoldDB" id="A0A2C9CZX2"/>
<dbReference type="PANTHER" id="PTHR32182:SF0">
    <property type="entry name" value="DNA REPLICATION AND REPAIR PROTEIN RECF"/>
    <property type="match status" value="1"/>
</dbReference>
<dbReference type="GO" id="GO:0009432">
    <property type="term" value="P:SOS response"/>
    <property type="evidence" value="ECO:0007669"/>
    <property type="project" value="UniProtKB-UniRule"/>
</dbReference>
<evidence type="ECO:0000256" key="10">
    <source>
        <dbReference type="RuleBase" id="RU000578"/>
    </source>
</evidence>
<evidence type="ECO:0000256" key="4">
    <source>
        <dbReference type="ARBA" id="ARBA00022490"/>
    </source>
</evidence>
<dbReference type="Pfam" id="PF02463">
    <property type="entry name" value="SMC_N"/>
    <property type="match status" value="1"/>
</dbReference>
<organism evidence="12 13">
    <name type="scientific">Hartmannibacter diazotrophicus</name>
    <dbReference type="NCBI Taxonomy" id="1482074"/>
    <lineage>
        <taxon>Bacteria</taxon>
        <taxon>Pseudomonadati</taxon>
        <taxon>Pseudomonadota</taxon>
        <taxon>Alphaproteobacteria</taxon>
        <taxon>Hyphomicrobiales</taxon>
        <taxon>Pleomorphomonadaceae</taxon>
        <taxon>Hartmannibacter</taxon>
    </lineage>
</organism>
<dbReference type="EMBL" id="LT960614">
    <property type="protein sequence ID" value="SON53544.1"/>
    <property type="molecule type" value="Genomic_DNA"/>
</dbReference>